<dbReference type="EMBL" id="PGEZ01000001">
    <property type="protein sequence ID" value="PJJ57145.1"/>
    <property type="molecule type" value="Genomic_DNA"/>
</dbReference>
<dbReference type="AlphaFoldDB" id="A0A2M9BGR4"/>
<organism evidence="2 3">
    <name type="scientific">Mumia flava</name>
    <dbReference type="NCBI Taxonomy" id="1348852"/>
    <lineage>
        <taxon>Bacteria</taxon>
        <taxon>Bacillati</taxon>
        <taxon>Actinomycetota</taxon>
        <taxon>Actinomycetes</taxon>
        <taxon>Propionibacteriales</taxon>
        <taxon>Nocardioidaceae</taxon>
        <taxon>Mumia</taxon>
    </lineage>
</organism>
<dbReference type="InterPro" id="IPR012675">
    <property type="entry name" value="Beta-grasp_dom_sf"/>
</dbReference>
<accession>A0A2M9BGR4</accession>
<sequence length="114" mass="11497">MVRYWAAARAAAGREVDHVEAGSVAQVLGAVRALHSGNDRFTRVLEICSVLVGEQPVGGADPETVDVPPGATVELLPPFAGGDGRHSSEVSGAAGSQVRPDVLSVGGSGSAVPR</sequence>
<feature type="region of interest" description="Disordered" evidence="1">
    <location>
        <begin position="58"/>
        <end position="114"/>
    </location>
</feature>
<dbReference type="Gene3D" id="3.10.20.30">
    <property type="match status" value="1"/>
</dbReference>
<evidence type="ECO:0000313" key="2">
    <source>
        <dbReference type="EMBL" id="PJJ57145.1"/>
    </source>
</evidence>
<gene>
    <name evidence="2" type="ORF">CLV56_1366</name>
</gene>
<dbReference type="SUPFAM" id="SSF54285">
    <property type="entry name" value="MoaD/ThiS"/>
    <property type="match status" value="1"/>
</dbReference>
<evidence type="ECO:0000313" key="3">
    <source>
        <dbReference type="Proteomes" id="UP000230842"/>
    </source>
</evidence>
<protein>
    <recommendedName>
        <fullName evidence="4">Molybdopterin converting factor small subunit</fullName>
    </recommendedName>
</protein>
<proteinExistence type="predicted"/>
<dbReference type="Proteomes" id="UP000230842">
    <property type="component" value="Unassembled WGS sequence"/>
</dbReference>
<evidence type="ECO:0000256" key="1">
    <source>
        <dbReference type="SAM" id="MobiDB-lite"/>
    </source>
</evidence>
<name>A0A2M9BGR4_9ACTN</name>
<dbReference type="InterPro" id="IPR016155">
    <property type="entry name" value="Mopterin_synth/thiamin_S_b"/>
</dbReference>
<comment type="caution">
    <text evidence="2">The sequence shown here is derived from an EMBL/GenBank/DDBJ whole genome shotgun (WGS) entry which is preliminary data.</text>
</comment>
<evidence type="ECO:0008006" key="4">
    <source>
        <dbReference type="Google" id="ProtNLM"/>
    </source>
</evidence>
<reference evidence="2 3" key="1">
    <citation type="submission" date="2017-11" db="EMBL/GenBank/DDBJ databases">
        <title>Genomic Encyclopedia of Archaeal and Bacterial Type Strains, Phase II (KMG-II): From Individual Species to Whole Genera.</title>
        <authorList>
            <person name="Goeker M."/>
        </authorList>
    </citation>
    <scope>NUCLEOTIDE SEQUENCE [LARGE SCALE GENOMIC DNA]</scope>
    <source>
        <strain evidence="2 3">DSM 27763</strain>
    </source>
</reference>
<keyword evidence="3" id="KW-1185">Reference proteome</keyword>